<dbReference type="PROSITE" id="PS50879">
    <property type="entry name" value="RNASE_H_1"/>
    <property type="match status" value="1"/>
</dbReference>
<comment type="caution">
    <text evidence="10">The sequence shown here is derived from an EMBL/GenBank/DDBJ whole genome shotgun (WGS) entry which is preliminary data.</text>
</comment>
<keyword evidence="11" id="KW-1185">Reference proteome</keyword>
<comment type="similarity">
    <text evidence="2">Belongs to the RNase H family.</text>
</comment>
<reference evidence="10 11" key="1">
    <citation type="journal article" date="2018" name="IMA Fungus">
        <title>IMA Genome-F 10: Nine draft genome sequences of Claviceps purpurea s.lat., including C. arundinis, C. humidiphila, and C. cf. spartinae, pseudomolecules for the pitch canker pathogen Fusarium circinatum, draft genome of Davidsoniella eucalypti, Grosmannia galeiformis, Quambalaria eucalypti, and Teratosphaeria destructans.</title>
        <authorList>
            <person name="Wingfield B.D."/>
            <person name="Liu M."/>
            <person name="Nguyen H.D."/>
            <person name="Lane F.A."/>
            <person name="Morgan S.W."/>
            <person name="De Vos L."/>
            <person name="Wilken P.M."/>
            <person name="Duong T.A."/>
            <person name="Aylward J."/>
            <person name="Coetzee M.P."/>
            <person name="Dadej K."/>
            <person name="De Beer Z.W."/>
            <person name="Findlay W."/>
            <person name="Havenga M."/>
            <person name="Kolarik M."/>
            <person name="Menzies J.G."/>
            <person name="Naidoo K."/>
            <person name="Pochopski O."/>
            <person name="Shoukouhi P."/>
            <person name="Santana Q.C."/>
            <person name="Seifert K.A."/>
            <person name="Soal N."/>
            <person name="Steenkamp E.T."/>
            <person name="Tatham C.T."/>
            <person name="van der Nest M.A."/>
            <person name="Wingfield M.J."/>
        </authorList>
    </citation>
    <scope>NUCLEOTIDE SEQUENCE [LARGE SCALE GENOMIC DNA]</scope>
    <source>
        <strain evidence="10">CMW44962</strain>
    </source>
</reference>
<evidence type="ECO:0000256" key="5">
    <source>
        <dbReference type="ARBA" id="ARBA00022723"/>
    </source>
</evidence>
<protein>
    <recommendedName>
        <fullName evidence="3">ribonuclease H</fullName>
        <ecNumber evidence="3">3.1.26.4</ecNumber>
    </recommendedName>
</protein>
<dbReference type="EMBL" id="RIBY02001883">
    <property type="protein sequence ID" value="KAH9827391.1"/>
    <property type="molecule type" value="Genomic_DNA"/>
</dbReference>
<evidence type="ECO:0000256" key="8">
    <source>
        <dbReference type="SAM" id="MobiDB-lite"/>
    </source>
</evidence>
<feature type="domain" description="RNase H type-1" evidence="9">
    <location>
        <begin position="60"/>
        <end position="229"/>
    </location>
</feature>
<gene>
    <name evidence="10" type="ORF">Tdes44962_MAKER09722</name>
</gene>
<comment type="catalytic activity">
    <reaction evidence="1">
        <text>Endonucleolytic cleavage to 5'-phosphomonoester.</text>
        <dbReference type="EC" id="3.1.26.4"/>
    </reaction>
</comment>
<organism evidence="10 11">
    <name type="scientific">Teratosphaeria destructans</name>
    <dbReference type="NCBI Taxonomy" id="418781"/>
    <lineage>
        <taxon>Eukaryota</taxon>
        <taxon>Fungi</taxon>
        <taxon>Dikarya</taxon>
        <taxon>Ascomycota</taxon>
        <taxon>Pezizomycotina</taxon>
        <taxon>Dothideomycetes</taxon>
        <taxon>Dothideomycetidae</taxon>
        <taxon>Mycosphaerellales</taxon>
        <taxon>Teratosphaeriaceae</taxon>
        <taxon>Teratosphaeria</taxon>
    </lineage>
</organism>
<dbReference type="Proteomes" id="UP001138500">
    <property type="component" value="Unassembled WGS sequence"/>
</dbReference>
<accession>A0A9W7W282</accession>
<dbReference type="AlphaFoldDB" id="A0A9W7W282"/>
<evidence type="ECO:0000256" key="4">
    <source>
        <dbReference type="ARBA" id="ARBA00022722"/>
    </source>
</evidence>
<dbReference type="InterPro" id="IPR012337">
    <property type="entry name" value="RNaseH-like_sf"/>
</dbReference>
<evidence type="ECO:0000256" key="7">
    <source>
        <dbReference type="ARBA" id="ARBA00022801"/>
    </source>
</evidence>
<dbReference type="PANTHER" id="PTHR10642:SF26">
    <property type="entry name" value="RIBONUCLEASE H1"/>
    <property type="match status" value="1"/>
</dbReference>
<sequence length="255" mass="28426">MASRQHTEFHCPSGRHHQRERSKRLIAAGDCHGNKLIESTWKNEWWTLLGCHEGGIMHAPVDPVVIAVDGACRDNGRSNPKAGLGIFFHRDNIQWNRAKVPPASINTNNRAELAAAIEALKMAKRLRKLNPQRDRHSERQRIGPMRRLRRVVIKAASEDLVRGMTDCVYIWKANGWNKSAGDPVSNPVLFRELDQLTTELNDMGVEVQFLHVDRSLNKPADRLANAASDGVSAVDALARYLRSGDSEDDSGASGE</sequence>
<keyword evidence="7" id="KW-0378">Hydrolase</keyword>
<proteinExistence type="inferred from homology"/>
<dbReference type="GO" id="GO:0043137">
    <property type="term" value="P:DNA replication, removal of RNA primer"/>
    <property type="evidence" value="ECO:0007669"/>
    <property type="project" value="TreeGrafter"/>
</dbReference>
<dbReference type="GO" id="GO:0003676">
    <property type="term" value="F:nucleic acid binding"/>
    <property type="evidence" value="ECO:0007669"/>
    <property type="project" value="InterPro"/>
</dbReference>
<evidence type="ECO:0000313" key="10">
    <source>
        <dbReference type="EMBL" id="KAH9827391.1"/>
    </source>
</evidence>
<evidence type="ECO:0000256" key="1">
    <source>
        <dbReference type="ARBA" id="ARBA00000077"/>
    </source>
</evidence>
<evidence type="ECO:0000256" key="2">
    <source>
        <dbReference type="ARBA" id="ARBA00005300"/>
    </source>
</evidence>
<dbReference type="SUPFAM" id="SSF53098">
    <property type="entry name" value="Ribonuclease H-like"/>
    <property type="match status" value="1"/>
</dbReference>
<evidence type="ECO:0000256" key="3">
    <source>
        <dbReference type="ARBA" id="ARBA00012180"/>
    </source>
</evidence>
<dbReference type="InterPro" id="IPR050092">
    <property type="entry name" value="RNase_H"/>
</dbReference>
<dbReference type="OrthoDB" id="245563at2759"/>
<dbReference type="GO" id="GO:0046872">
    <property type="term" value="F:metal ion binding"/>
    <property type="evidence" value="ECO:0007669"/>
    <property type="project" value="UniProtKB-KW"/>
</dbReference>
<feature type="region of interest" description="Disordered" evidence="8">
    <location>
        <begin position="1"/>
        <end position="20"/>
    </location>
</feature>
<reference evidence="10 11" key="2">
    <citation type="journal article" date="2021" name="Curr. Genet.">
        <title>Genetic response to nitrogen starvation in the aggressive Eucalyptus foliar pathogen Teratosphaeria destructans.</title>
        <authorList>
            <person name="Havenga M."/>
            <person name="Wingfield B.D."/>
            <person name="Wingfield M.J."/>
            <person name="Dreyer L.L."/>
            <person name="Roets F."/>
            <person name="Aylward J."/>
        </authorList>
    </citation>
    <scope>NUCLEOTIDE SEQUENCE [LARGE SCALE GENOMIC DNA]</scope>
    <source>
        <strain evidence="10">CMW44962</strain>
    </source>
</reference>
<keyword evidence="6" id="KW-0255">Endonuclease</keyword>
<evidence type="ECO:0000259" key="9">
    <source>
        <dbReference type="PROSITE" id="PS50879"/>
    </source>
</evidence>
<keyword evidence="4" id="KW-0540">Nuclease</keyword>
<evidence type="ECO:0000256" key="6">
    <source>
        <dbReference type="ARBA" id="ARBA00022759"/>
    </source>
</evidence>
<evidence type="ECO:0000313" key="11">
    <source>
        <dbReference type="Proteomes" id="UP001138500"/>
    </source>
</evidence>
<keyword evidence="5" id="KW-0479">Metal-binding</keyword>
<dbReference type="PANTHER" id="PTHR10642">
    <property type="entry name" value="RIBONUCLEASE H1"/>
    <property type="match status" value="1"/>
</dbReference>
<name>A0A9W7W282_9PEZI</name>
<dbReference type="InterPro" id="IPR002156">
    <property type="entry name" value="RNaseH_domain"/>
</dbReference>
<dbReference type="InterPro" id="IPR036397">
    <property type="entry name" value="RNaseH_sf"/>
</dbReference>
<dbReference type="EC" id="3.1.26.4" evidence="3"/>
<dbReference type="GO" id="GO:0004523">
    <property type="term" value="F:RNA-DNA hybrid ribonuclease activity"/>
    <property type="evidence" value="ECO:0007669"/>
    <property type="project" value="UniProtKB-EC"/>
</dbReference>
<dbReference type="Pfam" id="PF00075">
    <property type="entry name" value="RNase_H"/>
    <property type="match status" value="1"/>
</dbReference>
<dbReference type="Gene3D" id="3.30.420.10">
    <property type="entry name" value="Ribonuclease H-like superfamily/Ribonuclease H"/>
    <property type="match status" value="1"/>
</dbReference>